<dbReference type="InterPro" id="IPR022018">
    <property type="entry name" value="GIT1_C"/>
</dbReference>
<dbReference type="InterPro" id="IPR047161">
    <property type="entry name" value="GIT-like"/>
</dbReference>
<name>A0ABD0PMA6_CIRMR</name>
<evidence type="ECO:0000313" key="3">
    <source>
        <dbReference type="Proteomes" id="UP001529510"/>
    </source>
</evidence>
<dbReference type="Gene3D" id="1.20.120.330">
    <property type="entry name" value="Nucleotidyltransferases domain 2"/>
    <property type="match status" value="1"/>
</dbReference>
<sequence>RPALDAVRSSLKLLAASASRLQVDTVDYQLLTQQVIQCAYDIAKAAKQLVTITTREKK</sequence>
<dbReference type="Pfam" id="PF12205">
    <property type="entry name" value="GIT1_C"/>
    <property type="match status" value="1"/>
</dbReference>
<reference evidence="2 3" key="1">
    <citation type="submission" date="2024-05" db="EMBL/GenBank/DDBJ databases">
        <title>Genome sequencing and assembly of Indian major carp, Cirrhinus mrigala (Hamilton, 1822).</title>
        <authorList>
            <person name="Mohindra V."/>
            <person name="Chowdhury L.M."/>
            <person name="Lal K."/>
            <person name="Jena J.K."/>
        </authorList>
    </citation>
    <scope>NUCLEOTIDE SEQUENCE [LARGE SCALE GENOMIC DNA]</scope>
    <source>
        <strain evidence="2">CM1030</strain>
        <tissue evidence="2">Blood</tissue>
    </source>
</reference>
<evidence type="ECO:0000259" key="1">
    <source>
        <dbReference type="Pfam" id="PF12205"/>
    </source>
</evidence>
<dbReference type="PANTHER" id="PTHR46097:SF1">
    <property type="entry name" value="ARF GTPASE-ACTIVATING PROTEIN GIT1"/>
    <property type="match status" value="1"/>
</dbReference>
<protein>
    <recommendedName>
        <fullName evidence="1">ARF GTPase-activating protein GIT1 C-terminal domain-containing protein</fullName>
    </recommendedName>
</protein>
<dbReference type="Proteomes" id="UP001529510">
    <property type="component" value="Unassembled WGS sequence"/>
</dbReference>
<proteinExistence type="predicted"/>
<feature type="non-terminal residue" evidence="2">
    <location>
        <position position="58"/>
    </location>
</feature>
<organism evidence="2 3">
    <name type="scientific">Cirrhinus mrigala</name>
    <name type="common">Mrigala</name>
    <dbReference type="NCBI Taxonomy" id="683832"/>
    <lineage>
        <taxon>Eukaryota</taxon>
        <taxon>Metazoa</taxon>
        <taxon>Chordata</taxon>
        <taxon>Craniata</taxon>
        <taxon>Vertebrata</taxon>
        <taxon>Euteleostomi</taxon>
        <taxon>Actinopterygii</taxon>
        <taxon>Neopterygii</taxon>
        <taxon>Teleostei</taxon>
        <taxon>Ostariophysi</taxon>
        <taxon>Cypriniformes</taxon>
        <taxon>Cyprinidae</taxon>
        <taxon>Labeoninae</taxon>
        <taxon>Labeonini</taxon>
        <taxon>Cirrhinus</taxon>
    </lineage>
</organism>
<feature type="domain" description="ARF GTPase-activating protein GIT1 C-terminal" evidence="1">
    <location>
        <begin position="4"/>
        <end position="53"/>
    </location>
</feature>
<keyword evidence="3" id="KW-1185">Reference proteome</keyword>
<feature type="non-terminal residue" evidence="2">
    <location>
        <position position="1"/>
    </location>
</feature>
<evidence type="ECO:0000313" key="2">
    <source>
        <dbReference type="EMBL" id="KAL0173881.1"/>
    </source>
</evidence>
<gene>
    <name evidence="2" type="ORF">M9458_029849</name>
</gene>
<accession>A0ABD0PMA6</accession>
<dbReference type="EMBL" id="JAMKFB020000015">
    <property type="protein sequence ID" value="KAL0173881.1"/>
    <property type="molecule type" value="Genomic_DNA"/>
</dbReference>
<dbReference type="PANTHER" id="PTHR46097">
    <property type="entry name" value="G PROTEIN-COUPLED RECEPTOR KINASE INTERACTING ARFGAP"/>
    <property type="match status" value="1"/>
</dbReference>
<dbReference type="AlphaFoldDB" id="A0ABD0PMA6"/>
<comment type="caution">
    <text evidence="2">The sequence shown here is derived from an EMBL/GenBank/DDBJ whole genome shotgun (WGS) entry which is preliminary data.</text>
</comment>